<organism evidence="2 3">
    <name type="scientific">Arabis nemorensis</name>
    <dbReference type="NCBI Taxonomy" id="586526"/>
    <lineage>
        <taxon>Eukaryota</taxon>
        <taxon>Viridiplantae</taxon>
        <taxon>Streptophyta</taxon>
        <taxon>Embryophyta</taxon>
        <taxon>Tracheophyta</taxon>
        <taxon>Spermatophyta</taxon>
        <taxon>Magnoliopsida</taxon>
        <taxon>eudicotyledons</taxon>
        <taxon>Gunneridae</taxon>
        <taxon>Pentapetalae</taxon>
        <taxon>rosids</taxon>
        <taxon>malvids</taxon>
        <taxon>Brassicales</taxon>
        <taxon>Brassicaceae</taxon>
        <taxon>Arabideae</taxon>
        <taxon>Arabis</taxon>
    </lineage>
</organism>
<feature type="compositionally biased region" description="Basic and acidic residues" evidence="1">
    <location>
        <begin position="84"/>
        <end position="99"/>
    </location>
</feature>
<dbReference type="AlphaFoldDB" id="A0A565B0Y7"/>
<feature type="region of interest" description="Disordered" evidence="1">
    <location>
        <begin position="1"/>
        <end position="127"/>
    </location>
</feature>
<feature type="compositionally biased region" description="Basic and acidic residues" evidence="1">
    <location>
        <begin position="109"/>
        <end position="124"/>
    </location>
</feature>
<keyword evidence="3" id="KW-1185">Reference proteome</keyword>
<reference evidence="2" key="1">
    <citation type="submission" date="2019-07" db="EMBL/GenBank/DDBJ databases">
        <authorList>
            <person name="Dittberner H."/>
        </authorList>
    </citation>
    <scope>NUCLEOTIDE SEQUENCE [LARGE SCALE GENOMIC DNA]</scope>
</reference>
<dbReference type="OrthoDB" id="10640833at2759"/>
<dbReference type="Proteomes" id="UP000489600">
    <property type="component" value="Unassembled WGS sequence"/>
</dbReference>
<protein>
    <submittedName>
        <fullName evidence="2">Uncharacterized protein</fullName>
    </submittedName>
</protein>
<name>A0A565B0Y7_9BRAS</name>
<evidence type="ECO:0000313" key="2">
    <source>
        <dbReference type="EMBL" id="VVA95013.1"/>
    </source>
</evidence>
<evidence type="ECO:0000256" key="1">
    <source>
        <dbReference type="SAM" id="MobiDB-lite"/>
    </source>
</evidence>
<feature type="compositionally biased region" description="Basic and acidic residues" evidence="1">
    <location>
        <begin position="22"/>
        <end position="57"/>
    </location>
</feature>
<accession>A0A565B0Y7</accession>
<dbReference type="EMBL" id="CABITT030000002">
    <property type="protein sequence ID" value="VVA95013.1"/>
    <property type="molecule type" value="Genomic_DNA"/>
</dbReference>
<evidence type="ECO:0000313" key="3">
    <source>
        <dbReference type="Proteomes" id="UP000489600"/>
    </source>
</evidence>
<sequence length="199" mass="22308">MTHDTRGCPSRGMRPQHQPEQNPRREAEVDRKRQRGAKEESPKAKGTRAEGRTKPLDRASTSIPEPMPLQRNLLSELSEVGDQGAEKRVSKSSTKEWVRKSFSRNTGRGAEKEVREQSTKRNEPSKVVPAVDRAPWFYASEDEAAGAKEVLAQNRKWEQAENPNLNASASISMVSAVETRQAEKTVIVPDQKTAEEQSF</sequence>
<comment type="caution">
    <text evidence="2">The sequence shown here is derived from an EMBL/GenBank/DDBJ whole genome shotgun (WGS) entry which is preliminary data.</text>
</comment>
<gene>
    <name evidence="2" type="ORF">ANE_LOCUS5458</name>
</gene>
<proteinExistence type="predicted"/>